<organism evidence="1">
    <name type="scientific">Micrurus spixii</name>
    <name type="common">Amazon coral snake</name>
    <dbReference type="NCBI Taxonomy" id="129469"/>
    <lineage>
        <taxon>Eukaryota</taxon>
        <taxon>Metazoa</taxon>
        <taxon>Chordata</taxon>
        <taxon>Craniata</taxon>
        <taxon>Vertebrata</taxon>
        <taxon>Euteleostomi</taxon>
        <taxon>Lepidosauria</taxon>
        <taxon>Squamata</taxon>
        <taxon>Bifurcata</taxon>
        <taxon>Unidentata</taxon>
        <taxon>Episquamata</taxon>
        <taxon>Toxicofera</taxon>
        <taxon>Serpentes</taxon>
        <taxon>Colubroidea</taxon>
        <taxon>Elapidae</taxon>
        <taxon>Elapinae</taxon>
        <taxon>Micrurus</taxon>
    </lineage>
</organism>
<protein>
    <submittedName>
        <fullName evidence="1">Uncharacterized protein</fullName>
    </submittedName>
</protein>
<reference evidence="1" key="2">
    <citation type="submission" date="2017-11" db="EMBL/GenBank/DDBJ databases">
        <title>Coralsnake Venomics: Analyses of Venom Gland Transcriptomes and Proteomes of Six Brazilian Taxa.</title>
        <authorList>
            <person name="Aird S.D."/>
            <person name="Jorge da Silva N."/>
            <person name="Qiu L."/>
            <person name="Villar-Briones A."/>
            <person name="Aparecida-Saddi V."/>
            <person name="Campos-Telles M.P."/>
            <person name="Grau M."/>
            <person name="Mikheyev A.S."/>
        </authorList>
    </citation>
    <scope>NUCLEOTIDE SEQUENCE</scope>
    <source>
        <tissue evidence="1">Venom_gland</tissue>
    </source>
</reference>
<dbReference type="AlphaFoldDB" id="A0A2D4LQH5"/>
<evidence type="ECO:0000313" key="1">
    <source>
        <dbReference type="EMBL" id="LAB23138.1"/>
    </source>
</evidence>
<proteinExistence type="predicted"/>
<reference evidence="1" key="1">
    <citation type="submission" date="2017-07" db="EMBL/GenBank/DDBJ databases">
        <authorList>
            <person name="Mikheyev A."/>
            <person name="Grau M."/>
        </authorList>
    </citation>
    <scope>NUCLEOTIDE SEQUENCE</scope>
    <source>
        <tissue evidence="1">Venom_gland</tissue>
    </source>
</reference>
<name>A0A2D4LQH5_9SAUR</name>
<sequence>MSQSSKYCSKIQGWLEEMTKLKIKLNPETLLGISEPTWSKKQQHLILHIITVARIAFAQNWKLTMVPTDLAVINKIYQCAEMIILTKLLKNKEEGEFFTTWNTWYKWLNEKEIKMYSENDEKKYHGTTEIRINV</sequence>
<dbReference type="EMBL" id="IACM01032310">
    <property type="protein sequence ID" value="LAB23138.1"/>
    <property type="molecule type" value="Transcribed_RNA"/>
</dbReference>
<accession>A0A2D4LQH5</accession>